<proteinExistence type="predicted"/>
<dbReference type="EMBL" id="AZMM01015952">
    <property type="protein sequence ID" value="ETJ29521.1"/>
    <property type="molecule type" value="Genomic_DNA"/>
</dbReference>
<protein>
    <submittedName>
        <fullName evidence="2">Uncharacterized protein</fullName>
    </submittedName>
</protein>
<sequence length="30" mass="3464">MNNSKNSMKKRGPKPKNVKKTLGRLFGYIK</sequence>
<feature type="region of interest" description="Disordered" evidence="1">
    <location>
        <begin position="1"/>
        <end position="30"/>
    </location>
</feature>
<feature type="compositionally biased region" description="Basic residues" evidence="1">
    <location>
        <begin position="7"/>
        <end position="22"/>
    </location>
</feature>
<feature type="non-terminal residue" evidence="2">
    <location>
        <position position="30"/>
    </location>
</feature>
<dbReference type="AlphaFoldDB" id="W1XHA0"/>
<accession>W1XHA0</accession>
<comment type="caution">
    <text evidence="2">The sequence shown here is derived from an EMBL/GenBank/DDBJ whole genome shotgun (WGS) entry which is preliminary data.</text>
</comment>
<evidence type="ECO:0000256" key="1">
    <source>
        <dbReference type="SAM" id="MobiDB-lite"/>
    </source>
</evidence>
<organism evidence="2">
    <name type="scientific">human gut metagenome</name>
    <dbReference type="NCBI Taxonomy" id="408170"/>
    <lineage>
        <taxon>unclassified sequences</taxon>
        <taxon>metagenomes</taxon>
        <taxon>organismal metagenomes</taxon>
    </lineage>
</organism>
<name>W1XHA0_9ZZZZ</name>
<evidence type="ECO:0000313" key="2">
    <source>
        <dbReference type="EMBL" id="ETJ29521.1"/>
    </source>
</evidence>
<reference evidence="2" key="1">
    <citation type="submission" date="2013-12" db="EMBL/GenBank/DDBJ databases">
        <title>A Varibaculum cambriense genome reconstructed from a premature infant gut community with otherwise low bacterial novelty that shifts toward anaerobic metabolism during the third week of life.</title>
        <authorList>
            <person name="Brown C.T."/>
            <person name="Sharon I."/>
            <person name="Thomas B.C."/>
            <person name="Castelle C.J."/>
            <person name="Morowitz M.J."/>
            <person name="Banfield J.F."/>
        </authorList>
    </citation>
    <scope>NUCLEOTIDE SEQUENCE</scope>
</reference>
<gene>
    <name evidence="2" type="ORF">Q604_UNBC15952G0002</name>
</gene>